<dbReference type="KEGG" id="soy:115887874"/>
<dbReference type="FunCoup" id="A0A6J2YK57">
    <property type="interactions" value="412"/>
</dbReference>
<dbReference type="GO" id="GO:0030514">
    <property type="term" value="P:negative regulation of BMP signaling pathway"/>
    <property type="evidence" value="ECO:0007669"/>
    <property type="project" value="TreeGrafter"/>
</dbReference>
<keyword evidence="4" id="KW-1185">Reference proteome</keyword>
<evidence type="ECO:0000256" key="2">
    <source>
        <dbReference type="SAM" id="MobiDB-lite"/>
    </source>
</evidence>
<accession>A0A6J2YK57</accession>
<dbReference type="Pfam" id="PF06911">
    <property type="entry name" value="Senescence"/>
    <property type="match status" value="1"/>
</dbReference>
<dbReference type="GO" id="GO:0051301">
    <property type="term" value="P:cell division"/>
    <property type="evidence" value="ECO:0007669"/>
    <property type="project" value="TreeGrafter"/>
</dbReference>
<dbReference type="PANTHER" id="PTHR21068">
    <property type="entry name" value="SPARTIN"/>
    <property type="match status" value="1"/>
</dbReference>
<dbReference type="InterPro" id="IPR009686">
    <property type="entry name" value="Senescence/spartin_C"/>
</dbReference>
<name>A0A6J2YK57_SITOR</name>
<dbReference type="SMART" id="SM00745">
    <property type="entry name" value="MIT"/>
    <property type="match status" value="1"/>
</dbReference>
<dbReference type="InterPro" id="IPR007330">
    <property type="entry name" value="MIT_dom"/>
</dbReference>
<dbReference type="OrthoDB" id="20821at2759"/>
<dbReference type="Proteomes" id="UP000504635">
    <property type="component" value="Unplaced"/>
</dbReference>
<feature type="coiled-coil region" evidence="1">
    <location>
        <begin position="274"/>
        <end position="301"/>
    </location>
</feature>
<feature type="compositionally biased region" description="Basic and acidic residues" evidence="2">
    <location>
        <begin position="533"/>
        <end position="553"/>
    </location>
</feature>
<keyword evidence="1" id="KW-0175">Coiled coil</keyword>
<evidence type="ECO:0000259" key="3">
    <source>
        <dbReference type="SMART" id="SM00745"/>
    </source>
</evidence>
<feature type="domain" description="MIT" evidence="3">
    <location>
        <begin position="24"/>
        <end position="102"/>
    </location>
</feature>
<dbReference type="RefSeq" id="XP_030763255.1">
    <property type="nucleotide sequence ID" value="XM_030907395.1"/>
</dbReference>
<dbReference type="PANTHER" id="PTHR21068:SF43">
    <property type="entry name" value="SPARTIN"/>
    <property type="match status" value="1"/>
</dbReference>
<dbReference type="GO" id="GO:0005886">
    <property type="term" value="C:plasma membrane"/>
    <property type="evidence" value="ECO:0007669"/>
    <property type="project" value="TreeGrafter"/>
</dbReference>
<reference evidence="5" key="1">
    <citation type="submission" date="2025-08" db="UniProtKB">
        <authorList>
            <consortium name="RefSeq"/>
        </authorList>
    </citation>
    <scope>IDENTIFICATION</scope>
    <source>
        <tissue evidence="5">Gonads</tissue>
    </source>
</reference>
<protein>
    <submittedName>
        <fullName evidence="5">Protein spartin isoform X1</fullName>
    </submittedName>
</protein>
<dbReference type="InterPro" id="IPR045036">
    <property type="entry name" value="Spartin-like"/>
</dbReference>
<feature type="region of interest" description="Disordered" evidence="2">
    <location>
        <begin position="502"/>
        <end position="553"/>
    </location>
</feature>
<feature type="compositionally biased region" description="Low complexity" evidence="2">
    <location>
        <begin position="502"/>
        <end position="518"/>
    </location>
</feature>
<sequence length="553" mass="61433">MSFQTFDNMGNGSSVTWQTTYLTIKNKHDHAFKVIEEAISFEEQEKPYEAIEKYKQGIHLIDEILHIPVECPEHPDEKWNNACEMIQKIKRTRAEVLTRINCIQSSPGFTSLPLDQPPSYEEAMSSTSDDSLVDTHHITYKDLATALEELSIDPNQHLNEEIVYMHPGVRLYFISPNGEVVSTREPQLLKISLVEVHSLGSEVNAPKAILQIGDWIYPLIPGVSPCYRTDYGAFILPDVYSDVPGSSVGIILPSDADADVFDLLESILHGIITQETEQEIYNEKRRRLEETEDTSAKISNKLVNGAWYISEGLIKGAHKAEELINKSTPTLINNMSHSNRRTEVPHSVSKSVKIAENATSKAVKVTGFIAEKVGQGTMKLGHYLAPHIQKQGTKLLRSGFHMSETEASEKMKSILTVAAGAVEGFTTVYRGLETSAGILGRSLKDNTVKVVEHKYGPSAAQTTEDSLNTMGNAYATYQNTRIFKPSRLVKNTAKEAGRGMVQSYSTTHSSSQSLRQSLDAGPSRVYPELTAKSIDEEGSKTSNTEDKDKERRI</sequence>
<evidence type="ECO:0000313" key="5">
    <source>
        <dbReference type="RefSeq" id="XP_030763255.1"/>
    </source>
</evidence>
<dbReference type="GeneID" id="115887874"/>
<evidence type="ECO:0000256" key="1">
    <source>
        <dbReference type="SAM" id="Coils"/>
    </source>
</evidence>
<gene>
    <name evidence="5" type="primary">LOC115887874</name>
</gene>
<dbReference type="AlphaFoldDB" id="A0A6J2YK57"/>
<evidence type="ECO:0000313" key="4">
    <source>
        <dbReference type="Proteomes" id="UP000504635"/>
    </source>
</evidence>
<dbReference type="InParanoid" id="A0A6J2YK57"/>
<dbReference type="Gene3D" id="1.20.58.80">
    <property type="entry name" value="Phosphotransferase system, lactose/cellobiose-type IIA subunit"/>
    <property type="match status" value="1"/>
</dbReference>
<proteinExistence type="predicted"/>
<organism evidence="4 5">
    <name type="scientific">Sitophilus oryzae</name>
    <name type="common">Rice weevil</name>
    <name type="synonym">Curculio oryzae</name>
    <dbReference type="NCBI Taxonomy" id="7048"/>
    <lineage>
        <taxon>Eukaryota</taxon>
        <taxon>Metazoa</taxon>
        <taxon>Ecdysozoa</taxon>
        <taxon>Arthropoda</taxon>
        <taxon>Hexapoda</taxon>
        <taxon>Insecta</taxon>
        <taxon>Pterygota</taxon>
        <taxon>Neoptera</taxon>
        <taxon>Endopterygota</taxon>
        <taxon>Coleoptera</taxon>
        <taxon>Polyphaga</taxon>
        <taxon>Cucujiformia</taxon>
        <taxon>Curculionidae</taxon>
        <taxon>Dryophthorinae</taxon>
        <taxon>Sitophilus</taxon>
    </lineage>
</organism>